<proteinExistence type="predicted"/>
<dbReference type="AlphaFoldDB" id="A0A7W6DVG5"/>
<comment type="caution">
    <text evidence="2">The sequence shown here is derived from an EMBL/GenBank/DDBJ whole genome shotgun (WGS) entry which is preliminary data.</text>
</comment>
<feature type="transmembrane region" description="Helical" evidence="1">
    <location>
        <begin position="30"/>
        <end position="48"/>
    </location>
</feature>
<name>A0A7W6DVG5_9RHOB</name>
<feature type="transmembrane region" description="Helical" evidence="1">
    <location>
        <begin position="7"/>
        <end position="24"/>
    </location>
</feature>
<dbReference type="RefSeq" id="WP_183969043.1">
    <property type="nucleotide sequence ID" value="NZ_BAABBZ010000056.1"/>
</dbReference>
<gene>
    <name evidence="2" type="ORF">GGQ68_004055</name>
</gene>
<keyword evidence="1" id="KW-0812">Transmembrane</keyword>
<keyword evidence="3" id="KW-1185">Reference proteome</keyword>
<dbReference type="Proteomes" id="UP000541426">
    <property type="component" value="Unassembled WGS sequence"/>
</dbReference>
<dbReference type="EMBL" id="JACIEJ010000012">
    <property type="protein sequence ID" value="MBB3987702.1"/>
    <property type="molecule type" value="Genomic_DNA"/>
</dbReference>
<feature type="transmembrane region" description="Helical" evidence="1">
    <location>
        <begin position="104"/>
        <end position="122"/>
    </location>
</feature>
<reference evidence="2 3" key="1">
    <citation type="submission" date="2020-08" db="EMBL/GenBank/DDBJ databases">
        <title>Genomic Encyclopedia of Type Strains, Phase IV (KMG-IV): sequencing the most valuable type-strain genomes for metagenomic binning, comparative biology and taxonomic classification.</title>
        <authorList>
            <person name="Goeker M."/>
        </authorList>
    </citation>
    <scope>NUCLEOTIDE SEQUENCE [LARGE SCALE GENOMIC DNA]</scope>
    <source>
        <strain evidence="2 3">DSM 102235</strain>
    </source>
</reference>
<evidence type="ECO:0000313" key="2">
    <source>
        <dbReference type="EMBL" id="MBB3987702.1"/>
    </source>
</evidence>
<accession>A0A7W6DVG5</accession>
<sequence>MPEDQDLSFVLCVLCGGLAIAAGALGVLHLAPAVSGALGFLILLRICWLDDNIANDLLVRDDLPQSYINAQRRQQIIEMALLGRPRGDAVTCPVQMATKMRAEAQVWSVVLLSGCAACFAHSMPLGAWLSSGLALAGFMQAFRMADRLSATLWLVECGLPLSREDLLARPALSWVFRGRNRGP</sequence>
<keyword evidence="1" id="KW-1133">Transmembrane helix</keyword>
<organism evidence="2 3">
    <name type="scientific">Sagittula marina</name>
    <dbReference type="NCBI Taxonomy" id="943940"/>
    <lineage>
        <taxon>Bacteria</taxon>
        <taxon>Pseudomonadati</taxon>
        <taxon>Pseudomonadota</taxon>
        <taxon>Alphaproteobacteria</taxon>
        <taxon>Rhodobacterales</taxon>
        <taxon>Roseobacteraceae</taxon>
        <taxon>Sagittula</taxon>
    </lineage>
</organism>
<evidence type="ECO:0000313" key="3">
    <source>
        <dbReference type="Proteomes" id="UP000541426"/>
    </source>
</evidence>
<evidence type="ECO:0000256" key="1">
    <source>
        <dbReference type="SAM" id="Phobius"/>
    </source>
</evidence>
<keyword evidence="1" id="KW-0472">Membrane</keyword>
<protein>
    <submittedName>
        <fullName evidence="2">Uncharacterized protein</fullName>
    </submittedName>
</protein>